<reference evidence="2 3" key="1">
    <citation type="submission" date="2019-07" db="EMBL/GenBank/DDBJ databases">
        <title>Annotation for the trematode Paragonimus westermani.</title>
        <authorList>
            <person name="Choi Y.-J."/>
        </authorList>
    </citation>
    <scope>NUCLEOTIDE SEQUENCE [LARGE SCALE GENOMIC DNA]</scope>
    <source>
        <strain evidence="2">180907_Pwestermani</strain>
    </source>
</reference>
<feature type="compositionally biased region" description="Polar residues" evidence="1">
    <location>
        <begin position="697"/>
        <end position="708"/>
    </location>
</feature>
<dbReference type="OrthoDB" id="6258455at2759"/>
<gene>
    <name evidence="2" type="ORF">P879_08686</name>
</gene>
<dbReference type="EMBL" id="JTDF01004716">
    <property type="protein sequence ID" value="KAF8566722.1"/>
    <property type="molecule type" value="Genomic_DNA"/>
</dbReference>
<feature type="region of interest" description="Disordered" evidence="1">
    <location>
        <begin position="748"/>
        <end position="782"/>
    </location>
</feature>
<feature type="compositionally biased region" description="Polar residues" evidence="1">
    <location>
        <begin position="886"/>
        <end position="895"/>
    </location>
</feature>
<evidence type="ECO:0000313" key="3">
    <source>
        <dbReference type="Proteomes" id="UP000699462"/>
    </source>
</evidence>
<feature type="compositionally biased region" description="Basic and acidic residues" evidence="1">
    <location>
        <begin position="904"/>
        <end position="914"/>
    </location>
</feature>
<dbReference type="Proteomes" id="UP000699462">
    <property type="component" value="Unassembled WGS sequence"/>
</dbReference>
<feature type="compositionally biased region" description="Polar residues" evidence="1">
    <location>
        <begin position="648"/>
        <end position="668"/>
    </location>
</feature>
<feature type="region of interest" description="Disordered" evidence="1">
    <location>
        <begin position="791"/>
        <end position="810"/>
    </location>
</feature>
<feature type="compositionally biased region" description="Basic and acidic residues" evidence="1">
    <location>
        <begin position="672"/>
        <end position="682"/>
    </location>
</feature>
<feature type="compositionally biased region" description="Polar residues" evidence="1">
    <location>
        <begin position="626"/>
        <end position="635"/>
    </location>
</feature>
<comment type="caution">
    <text evidence="2">The sequence shown here is derived from an EMBL/GenBank/DDBJ whole genome shotgun (WGS) entry which is preliminary data.</text>
</comment>
<name>A0A8T0DH57_9TREM</name>
<dbReference type="AlphaFoldDB" id="A0A8T0DH57"/>
<keyword evidence="3" id="KW-1185">Reference proteome</keyword>
<accession>A0A8T0DH57</accession>
<evidence type="ECO:0000256" key="1">
    <source>
        <dbReference type="SAM" id="MobiDB-lite"/>
    </source>
</evidence>
<feature type="compositionally biased region" description="Basic and acidic residues" evidence="1">
    <location>
        <begin position="636"/>
        <end position="647"/>
    </location>
</feature>
<feature type="region of interest" description="Disordered" evidence="1">
    <location>
        <begin position="626"/>
        <end position="724"/>
    </location>
</feature>
<proteinExistence type="predicted"/>
<feature type="region of interest" description="Disordered" evidence="1">
    <location>
        <begin position="881"/>
        <end position="918"/>
    </location>
</feature>
<sequence>MQSTRPVPPKERKPIPSWSLLRRHSLVMPRNRLPLNRTEGIQGNVPFHLATAERTHQLMESTQTELREDPLVPKRGERFRPKLLQFPMETCLKADYREKYGCNTTLRLLKLNMDLAASHKPGPELIHVPENFTYSCETMFHPKSKPYSMVPLEPPRLLWLPNVTGHVHHLSHPTKTELLSVQQLSSLHPKPHFLHTVRKLTFMEPVPLLNVSAPAPQFFLPTKLLRFSRDFSPSQQVSVVPCPRLIPLDSNFTAYCRAHEVSGIGHESARRSLSLLEAPVTSPKFPVSLADEAAMREMQKQTQLADNQPERESSIHKDPPVMDVYHDGEFNEVLPAHFTQKCVVTTGSQDIGTQFDFIGDSLDAFIFNEYVVDKDGVRFASVAEKQSLPEPLTNKDIYDDTVLPPVFLNNFLNPSHTDDNQPFLSIQDESLNEWTTFVPQLSNFVSYNSEAKAAVPVFDPSDLDKLEVDARVIGSSSKPAKEQPTNTKLVHTATSPLPIEVTNRTERSTPPVLMTVDSVTSKMLATPMPADNAKQVDDFGDVWLGSDATRVRLSVVKALSELDERLCAVDRVSVQLEEDYKRNQEILQTILRLNQQKQADVSPIASESHHPRLVPKIHVHEPEISTHSGTLNVNNGEKEDLKSKQDTDAFSVTNEVVRNRPSSTSRLTSKLARKDLPGRSDFEQSVMHHSIPPLDLASQNRPRASSASLYRKRDLARTQRRSVFSARRRDETIKFVDKVLSECIVAGKPASPSLGNKPPKQNSRCDQRASRGTAARTSKNVSGKKILPATQKTSVALAKSPDSRRRGHKLDAPQLCRSHVSHIIGIKQSQPMGSSTLALKLDDEDAQTTILSDWSVESDVKRILDRNDELICPISSCPSPAFSDSEAATKSTIKDSQPPVTPRSVDENGQHTEDAAQSISFIDWGEVDELLRES</sequence>
<protein>
    <submittedName>
        <fullName evidence="2">Uncharacterized protein</fullName>
    </submittedName>
</protein>
<evidence type="ECO:0000313" key="2">
    <source>
        <dbReference type="EMBL" id="KAF8566722.1"/>
    </source>
</evidence>
<organism evidence="2 3">
    <name type="scientific">Paragonimus westermani</name>
    <dbReference type="NCBI Taxonomy" id="34504"/>
    <lineage>
        <taxon>Eukaryota</taxon>
        <taxon>Metazoa</taxon>
        <taxon>Spiralia</taxon>
        <taxon>Lophotrochozoa</taxon>
        <taxon>Platyhelminthes</taxon>
        <taxon>Trematoda</taxon>
        <taxon>Digenea</taxon>
        <taxon>Plagiorchiida</taxon>
        <taxon>Troglotremata</taxon>
        <taxon>Troglotrematidae</taxon>
        <taxon>Paragonimus</taxon>
    </lineage>
</organism>